<dbReference type="InterPro" id="IPR019734">
    <property type="entry name" value="TPR_rpt"/>
</dbReference>
<dbReference type="PANTHER" id="PTHR44943:SF9">
    <property type="entry name" value="TPR-REPEAT-CONTAINING PROTEIN"/>
    <property type="match status" value="1"/>
</dbReference>
<dbReference type="SUPFAM" id="SSF48452">
    <property type="entry name" value="TPR-like"/>
    <property type="match status" value="2"/>
</dbReference>
<gene>
    <name evidence="5" type="ORF">RSDT_0793</name>
</gene>
<organism evidence="5 6">
    <name type="scientific">Candidatus Desulfovibrio trichonymphae</name>
    <dbReference type="NCBI Taxonomy" id="1725232"/>
    <lineage>
        <taxon>Bacteria</taxon>
        <taxon>Pseudomonadati</taxon>
        <taxon>Thermodesulfobacteriota</taxon>
        <taxon>Desulfovibrionia</taxon>
        <taxon>Desulfovibrionales</taxon>
        <taxon>Desulfovibrionaceae</taxon>
        <taxon>Desulfovibrio</taxon>
    </lineage>
</organism>
<keyword evidence="6" id="KW-1185">Reference proteome</keyword>
<dbReference type="PROSITE" id="PS50005">
    <property type="entry name" value="TPR"/>
    <property type="match status" value="2"/>
</dbReference>
<evidence type="ECO:0000256" key="1">
    <source>
        <dbReference type="ARBA" id="ARBA00022737"/>
    </source>
</evidence>
<evidence type="ECO:0008006" key="7">
    <source>
        <dbReference type="Google" id="ProtNLM"/>
    </source>
</evidence>
<dbReference type="Proteomes" id="UP000242645">
    <property type="component" value="Chromosome"/>
</dbReference>
<dbReference type="Pfam" id="PF14559">
    <property type="entry name" value="TPR_19"/>
    <property type="match status" value="1"/>
</dbReference>
<name>A0A1J1DR24_9BACT</name>
<dbReference type="SMART" id="SM00028">
    <property type="entry name" value="TPR"/>
    <property type="match status" value="5"/>
</dbReference>
<dbReference type="Gene3D" id="1.25.40.10">
    <property type="entry name" value="Tetratricopeptide repeat domain"/>
    <property type="match status" value="2"/>
</dbReference>
<evidence type="ECO:0000256" key="3">
    <source>
        <dbReference type="ARBA" id="ARBA00023078"/>
    </source>
</evidence>
<dbReference type="PROSITE" id="PS50293">
    <property type="entry name" value="TPR_REGION"/>
    <property type="match status" value="2"/>
</dbReference>
<dbReference type="RefSeq" id="WP_231941810.1">
    <property type="nucleotide sequence ID" value="NZ_AP017368.1"/>
</dbReference>
<evidence type="ECO:0000313" key="6">
    <source>
        <dbReference type="Proteomes" id="UP000242645"/>
    </source>
</evidence>
<proteinExistence type="predicted"/>
<dbReference type="AlphaFoldDB" id="A0A1J1DR24"/>
<dbReference type="Pfam" id="PF13424">
    <property type="entry name" value="TPR_12"/>
    <property type="match status" value="1"/>
</dbReference>
<evidence type="ECO:0000256" key="4">
    <source>
        <dbReference type="PROSITE-ProRule" id="PRU00339"/>
    </source>
</evidence>
<dbReference type="Pfam" id="PF13181">
    <property type="entry name" value="TPR_8"/>
    <property type="match status" value="1"/>
</dbReference>
<dbReference type="KEGG" id="dtr:RSDT_0793"/>
<keyword evidence="2 4" id="KW-0802">TPR repeat</keyword>
<evidence type="ECO:0000313" key="5">
    <source>
        <dbReference type="EMBL" id="BAV92305.1"/>
    </source>
</evidence>
<protein>
    <recommendedName>
        <fullName evidence="7">Tetratricopeptide repeat protein</fullName>
    </recommendedName>
</protein>
<evidence type="ECO:0000256" key="2">
    <source>
        <dbReference type="ARBA" id="ARBA00022803"/>
    </source>
</evidence>
<dbReference type="InterPro" id="IPR051685">
    <property type="entry name" value="Ycf3/AcsC/BcsC/TPR_MFPF"/>
</dbReference>
<keyword evidence="1" id="KW-0677">Repeat</keyword>
<dbReference type="EMBL" id="AP017368">
    <property type="protein sequence ID" value="BAV92305.1"/>
    <property type="molecule type" value="Genomic_DNA"/>
</dbReference>
<reference evidence="5 6" key="1">
    <citation type="journal article" date="2017" name="ISME J.">
        <title>Genome of 'Ca. Desulfovibrio trichonymphae', an H2-oxidizing bacterium in a tripartite symbiotic system within a protist cell in the termite gut.</title>
        <authorList>
            <person name="Kuwahara H."/>
            <person name="Yuki M."/>
            <person name="Izawa K."/>
            <person name="Ohkuma M."/>
            <person name="Hongoh Y."/>
        </authorList>
    </citation>
    <scope>NUCLEOTIDE SEQUENCE [LARGE SCALE GENOMIC DNA]</scope>
    <source>
        <strain evidence="5 6">Rs-N31</strain>
    </source>
</reference>
<feature type="repeat" description="TPR" evidence="4">
    <location>
        <begin position="276"/>
        <end position="309"/>
    </location>
</feature>
<feature type="repeat" description="TPR" evidence="4">
    <location>
        <begin position="242"/>
        <end position="275"/>
    </location>
</feature>
<sequence length="360" mass="39997">MADTQRPHGSTRVLILLLALGFAAMLFVALTENFHNPQLSVQRPPDPTVVNADGAGDNIGMLMQQAAKEPQNTDVLIHLVEALIAAQNWEAAETFAKRAVSLDLQDHRPLYLLGIVMHNLGHHKEAAETLEKALTIKDTAALRYSLGVLYLYFLRDTPRGVRHLSTGLHDANADEDMKRAIREELEKAPLPDSDKNKKIQAENVIPSPARTSQNPGTPPIPPAIANKITELEKTILRNPDDAASWTALGNLYFDTGRTQQAISAYERSLTFFPNNPDVLTDLGIMYRDAGKYSKAVENFRKAVDLNAGHENALFNEGVVLFYDIHNKEEALRVWRQLLDKNPNARAPDGHPVSEMIKLLQ</sequence>
<dbReference type="PANTHER" id="PTHR44943">
    <property type="entry name" value="CELLULOSE SYNTHASE OPERON PROTEIN C"/>
    <property type="match status" value="1"/>
</dbReference>
<keyword evidence="3" id="KW-0793">Thylakoid</keyword>
<dbReference type="InterPro" id="IPR011990">
    <property type="entry name" value="TPR-like_helical_dom_sf"/>
</dbReference>
<accession>A0A1J1DR24</accession>